<dbReference type="SUPFAM" id="SSF51556">
    <property type="entry name" value="Metallo-dependent hydrolases"/>
    <property type="match status" value="1"/>
</dbReference>
<dbReference type="PROSITE" id="PS01091">
    <property type="entry name" value="TATD_3"/>
    <property type="match status" value="1"/>
</dbReference>
<feature type="binding site" evidence="3">
    <location>
        <position position="97"/>
    </location>
    <ligand>
        <name>a divalent metal cation</name>
        <dbReference type="ChEBI" id="CHEBI:60240"/>
        <label>1</label>
    </ligand>
</feature>
<evidence type="ECO:0000256" key="1">
    <source>
        <dbReference type="ARBA" id="ARBA00022723"/>
    </source>
</evidence>
<dbReference type="InterPro" id="IPR001130">
    <property type="entry name" value="TatD-like"/>
</dbReference>
<dbReference type="GO" id="GO:0016788">
    <property type="term" value="F:hydrolase activity, acting on ester bonds"/>
    <property type="evidence" value="ECO:0007669"/>
    <property type="project" value="InterPro"/>
</dbReference>
<dbReference type="FunFam" id="3.20.20.140:FF:000005">
    <property type="entry name" value="TatD family hydrolase"/>
    <property type="match status" value="1"/>
</dbReference>
<sequence length="260" mass="28703">MKKAVGLTDTHAHLDFFGSDQAIEAVVARAKEQGVTRIITVADKLESSYRAVELAEKFDEVYAAVGIHPHDAKTVNPDTIKDLKKLAKHPKVVAIGEIGLDYYKNHSPRPTQQKVFAQQLDLACELGLPVIIHDRDADEDVLKIITKHRPKKGVFHCFSGDIAYAQTVLAMNFYISIAGPVTFKNAGDLVDVAKFVPLTKLLVETDSPYLTPHPHRGRKNEPANVRLVAEKIAEIKGIDVSKLLASTQENVSLLFSINHK</sequence>
<dbReference type="Pfam" id="PF01026">
    <property type="entry name" value="TatD_DNase"/>
    <property type="match status" value="1"/>
</dbReference>
<dbReference type="CDD" id="cd01310">
    <property type="entry name" value="TatD_DNAse"/>
    <property type="match status" value="1"/>
</dbReference>
<dbReference type="PANTHER" id="PTHR46124">
    <property type="entry name" value="D-AMINOACYL-TRNA DEACYLASE"/>
    <property type="match status" value="1"/>
</dbReference>
<proteinExistence type="predicted"/>
<dbReference type="GO" id="GO:0005829">
    <property type="term" value="C:cytosol"/>
    <property type="evidence" value="ECO:0007669"/>
    <property type="project" value="TreeGrafter"/>
</dbReference>
<dbReference type="GO" id="GO:0004536">
    <property type="term" value="F:DNA nuclease activity"/>
    <property type="evidence" value="ECO:0007669"/>
    <property type="project" value="InterPro"/>
</dbReference>
<dbReference type="Gene3D" id="3.20.20.140">
    <property type="entry name" value="Metal-dependent hydrolases"/>
    <property type="match status" value="1"/>
</dbReference>
<feature type="binding site" evidence="3">
    <location>
        <position position="133"/>
    </location>
    <ligand>
        <name>a divalent metal cation</name>
        <dbReference type="ChEBI" id="CHEBI:60240"/>
        <label>2</label>
    </ligand>
</feature>
<keyword evidence="1 3" id="KW-0479">Metal-binding</keyword>
<dbReference type="PIRSF" id="PIRSF005902">
    <property type="entry name" value="DNase_TatD"/>
    <property type="match status" value="1"/>
</dbReference>
<keyword evidence="2 4" id="KW-0378">Hydrolase</keyword>
<evidence type="ECO:0000256" key="2">
    <source>
        <dbReference type="ARBA" id="ARBA00022801"/>
    </source>
</evidence>
<name>A0A2M7T6F6_9ACTN</name>
<dbReference type="GO" id="GO:0046872">
    <property type="term" value="F:metal ion binding"/>
    <property type="evidence" value="ECO:0007669"/>
    <property type="project" value="UniProtKB-KW"/>
</dbReference>
<accession>A0A2M7T6F6</accession>
<feature type="binding site" evidence="3">
    <location>
        <position position="11"/>
    </location>
    <ligand>
        <name>a divalent metal cation</name>
        <dbReference type="ChEBI" id="CHEBI:60240"/>
        <label>1</label>
    </ligand>
</feature>
<evidence type="ECO:0000313" key="4">
    <source>
        <dbReference type="EMBL" id="PIZ35491.1"/>
    </source>
</evidence>
<dbReference type="NCBIfam" id="TIGR00010">
    <property type="entry name" value="YchF/TatD family DNA exonuclease"/>
    <property type="match status" value="1"/>
</dbReference>
<protein>
    <submittedName>
        <fullName evidence="4">Hydrolase TatD</fullName>
    </submittedName>
</protein>
<feature type="binding site" evidence="3">
    <location>
        <position position="13"/>
    </location>
    <ligand>
        <name>a divalent metal cation</name>
        <dbReference type="ChEBI" id="CHEBI:60240"/>
        <label>1</label>
    </ligand>
</feature>
<dbReference type="AlphaFoldDB" id="A0A2M7T6F6"/>
<dbReference type="PROSITE" id="PS01090">
    <property type="entry name" value="TATD_2"/>
    <property type="match status" value="1"/>
</dbReference>
<feature type="binding site" evidence="3">
    <location>
        <position position="156"/>
    </location>
    <ligand>
        <name>a divalent metal cation</name>
        <dbReference type="ChEBI" id="CHEBI:60240"/>
        <label>2</label>
    </ligand>
</feature>
<dbReference type="InterPro" id="IPR018228">
    <property type="entry name" value="DNase_TatD-rel_CS"/>
</dbReference>
<organism evidence="4 5">
    <name type="scientific">Candidatus Aquicultor secundus</name>
    <dbReference type="NCBI Taxonomy" id="1973895"/>
    <lineage>
        <taxon>Bacteria</taxon>
        <taxon>Bacillati</taxon>
        <taxon>Actinomycetota</taxon>
        <taxon>Candidatus Aquicultoria</taxon>
        <taxon>Candidatus Aquicultorales</taxon>
        <taxon>Candidatus Aquicultoraceae</taxon>
        <taxon>Candidatus Aquicultor</taxon>
    </lineage>
</organism>
<dbReference type="InterPro" id="IPR032466">
    <property type="entry name" value="Metal_Hydrolase"/>
</dbReference>
<dbReference type="Proteomes" id="UP000230956">
    <property type="component" value="Unassembled WGS sequence"/>
</dbReference>
<evidence type="ECO:0000313" key="5">
    <source>
        <dbReference type="Proteomes" id="UP000230956"/>
    </source>
</evidence>
<dbReference type="InterPro" id="IPR015991">
    <property type="entry name" value="TatD/YcfH-like"/>
</dbReference>
<gene>
    <name evidence="4" type="ORF">COY37_10355</name>
</gene>
<dbReference type="EMBL" id="PFNG01000238">
    <property type="protein sequence ID" value="PIZ35491.1"/>
    <property type="molecule type" value="Genomic_DNA"/>
</dbReference>
<comment type="caution">
    <text evidence="4">The sequence shown here is derived from an EMBL/GenBank/DDBJ whole genome shotgun (WGS) entry which is preliminary data.</text>
</comment>
<feature type="binding site" evidence="3">
    <location>
        <position position="206"/>
    </location>
    <ligand>
        <name>a divalent metal cation</name>
        <dbReference type="ChEBI" id="CHEBI:60240"/>
        <label>1</label>
    </ligand>
</feature>
<evidence type="ECO:0000256" key="3">
    <source>
        <dbReference type="PIRSR" id="PIRSR005902-1"/>
    </source>
</evidence>
<reference evidence="5" key="1">
    <citation type="submission" date="2017-09" db="EMBL/GenBank/DDBJ databases">
        <title>Depth-based differentiation of microbial function through sediment-hosted aquifers and enrichment of novel symbionts in the deep terrestrial subsurface.</title>
        <authorList>
            <person name="Probst A.J."/>
            <person name="Ladd B."/>
            <person name="Jarett J.K."/>
            <person name="Geller-Mcgrath D.E."/>
            <person name="Sieber C.M.K."/>
            <person name="Emerson J.B."/>
            <person name="Anantharaman K."/>
            <person name="Thomas B.C."/>
            <person name="Malmstrom R."/>
            <person name="Stieglmeier M."/>
            <person name="Klingl A."/>
            <person name="Woyke T."/>
            <person name="Ryan C.M."/>
            <person name="Banfield J.F."/>
        </authorList>
    </citation>
    <scope>NUCLEOTIDE SEQUENCE [LARGE SCALE GENOMIC DNA]</scope>
</reference>
<dbReference type="PANTHER" id="PTHR46124:SF2">
    <property type="entry name" value="D-AMINOACYL-TRNA DEACYLASE"/>
    <property type="match status" value="1"/>
</dbReference>
<dbReference type="RefSeq" id="WP_286678655.1">
    <property type="nucleotide sequence ID" value="NZ_MNXI01000094.1"/>
</dbReference>